<keyword evidence="1" id="KW-0812">Transmembrane</keyword>
<reference evidence="3 5" key="1">
    <citation type="submission" date="2016-04" db="EMBL/GenBank/DDBJ databases">
        <title>Genome sequence of Methanosphaera cuniculi DSM 4103.</title>
        <authorList>
            <person name="Poehlein A."/>
            <person name="Seedorf H."/>
            <person name="Daniel R."/>
        </authorList>
    </citation>
    <scope>NUCLEOTIDE SEQUENCE [LARGE SCALE GENOMIC DNA]</scope>
    <source>
        <strain evidence="3 5">DSM 4103</strain>
    </source>
</reference>
<dbReference type="Proteomes" id="UP000217528">
    <property type="component" value="Unassembled WGS sequence"/>
</dbReference>
<evidence type="ECO:0000313" key="4">
    <source>
        <dbReference type="Proteomes" id="UP000217528"/>
    </source>
</evidence>
<protein>
    <submittedName>
        <fullName evidence="2">Uncharacterized protein</fullName>
    </submittedName>
</protein>
<proteinExistence type="predicted"/>
<name>A0A2A2HDU0_9EURY</name>
<keyword evidence="1" id="KW-1133">Transmembrane helix</keyword>
<dbReference type="RefSeq" id="WP_095608547.1">
    <property type="nucleotide sequence ID" value="NZ_LMVN01000011.1"/>
</dbReference>
<dbReference type="EMBL" id="LWMS01000031">
    <property type="protein sequence ID" value="PWL08013.1"/>
    <property type="molecule type" value="Genomic_DNA"/>
</dbReference>
<keyword evidence="1" id="KW-0472">Membrane</keyword>
<keyword evidence="4" id="KW-1185">Reference proteome</keyword>
<evidence type="ECO:0000313" key="5">
    <source>
        <dbReference type="Proteomes" id="UP000246004"/>
    </source>
</evidence>
<accession>A0A2A2HDU0</accession>
<organism evidence="2 4">
    <name type="scientific">Methanosphaera cuniculi</name>
    <dbReference type="NCBI Taxonomy" id="1077256"/>
    <lineage>
        <taxon>Archaea</taxon>
        <taxon>Methanobacteriati</taxon>
        <taxon>Methanobacteriota</taxon>
        <taxon>Methanomada group</taxon>
        <taxon>Methanobacteria</taxon>
        <taxon>Methanobacteriales</taxon>
        <taxon>Methanobacteriaceae</taxon>
        <taxon>Methanosphaera</taxon>
    </lineage>
</organism>
<evidence type="ECO:0000313" key="3">
    <source>
        <dbReference type="EMBL" id="PWL08013.1"/>
    </source>
</evidence>
<dbReference type="AlphaFoldDB" id="A0A2A2HDU0"/>
<comment type="caution">
    <text evidence="2">The sequence shown here is derived from an EMBL/GenBank/DDBJ whole genome shotgun (WGS) entry which is preliminary data.</text>
</comment>
<evidence type="ECO:0000256" key="1">
    <source>
        <dbReference type="SAM" id="Phobius"/>
    </source>
</evidence>
<feature type="transmembrane region" description="Helical" evidence="1">
    <location>
        <begin position="21"/>
        <end position="41"/>
    </location>
</feature>
<dbReference type="Proteomes" id="UP000246004">
    <property type="component" value="Unassembled WGS sequence"/>
</dbReference>
<gene>
    <name evidence="2" type="ORF">ASJ82_08265</name>
    <name evidence="3" type="ORF">MSCUN_09440</name>
</gene>
<sequence>MKKIKDLTPEELEKRKKTNKKIIIGFIIALILIFLLVMFTGNTNTTPNNNTNTKAIITEKNITLPAQTNVNESIEYNYTQYGLNDKNLNDGYMSQINLNGKTYLLPENTTSGLYNYSQNYHNIYNEYMTAVKTNDFSNLEETTDGILIDKTITFEYETINGKNIVTNIYDENGTKLNGSTIKSNQTEISILGGDYYTE</sequence>
<evidence type="ECO:0000313" key="2">
    <source>
        <dbReference type="EMBL" id="PAV07661.1"/>
    </source>
</evidence>
<dbReference type="EMBL" id="LMVN01000011">
    <property type="protein sequence ID" value="PAV07661.1"/>
    <property type="molecule type" value="Genomic_DNA"/>
</dbReference>
<reference evidence="2 4" key="2">
    <citation type="journal article" date="2017" name="BMC Genomics">
        <title>Genomic analysis of methanogenic archaea reveals a shift towards energy conservation.</title>
        <authorList>
            <person name="Gilmore S.P."/>
            <person name="Henske J.K."/>
            <person name="Sexton J.A."/>
            <person name="Solomon K.V."/>
            <person name="Seppala S."/>
            <person name="Yoo J.I."/>
            <person name="Huyett L.M."/>
            <person name="Pressman A."/>
            <person name="Cogan J.Z."/>
            <person name="Kivenson V."/>
            <person name="Peng X."/>
            <person name="Tan Y."/>
            <person name="Valentine D.L."/>
            <person name="O'Malley M.A."/>
        </authorList>
    </citation>
    <scope>NUCLEOTIDE SEQUENCE [LARGE SCALE GENOMIC DNA]</scope>
    <source>
        <strain evidence="2 4">1R-7</strain>
    </source>
</reference>